<dbReference type="PANTHER" id="PTHR35176">
    <property type="entry name" value="HEME OXYGENASE HI_0854-RELATED"/>
    <property type="match status" value="1"/>
</dbReference>
<gene>
    <name evidence="2" type="ORF">C7M71_003870</name>
</gene>
<evidence type="ECO:0000256" key="1">
    <source>
        <dbReference type="ARBA" id="ARBA00023002"/>
    </source>
</evidence>
<dbReference type="InterPro" id="IPR019965">
    <property type="entry name" value="PPOX_F420-dep_Rv2061_put"/>
</dbReference>
<dbReference type="EC" id="1.-.-.-" evidence="2"/>
<dbReference type="InterPro" id="IPR012349">
    <property type="entry name" value="Split_barrel_FMN-bd"/>
</dbReference>
<dbReference type="GO" id="GO:0005829">
    <property type="term" value="C:cytosol"/>
    <property type="evidence" value="ECO:0007669"/>
    <property type="project" value="TreeGrafter"/>
</dbReference>
<keyword evidence="3" id="KW-1185">Reference proteome</keyword>
<evidence type="ECO:0000313" key="3">
    <source>
        <dbReference type="Proteomes" id="UP000249340"/>
    </source>
</evidence>
<dbReference type="GO" id="GO:0070967">
    <property type="term" value="F:coenzyme F420 binding"/>
    <property type="evidence" value="ECO:0007669"/>
    <property type="project" value="TreeGrafter"/>
</dbReference>
<dbReference type="RefSeq" id="WP_111494278.1">
    <property type="nucleotide sequence ID" value="NZ_CP031264.1"/>
</dbReference>
<dbReference type="KEGG" id="stri:C7M71_003870"/>
<dbReference type="NCBIfam" id="TIGR03666">
    <property type="entry name" value="Rv2061_F420"/>
    <property type="match status" value="1"/>
</dbReference>
<dbReference type="PANTHER" id="PTHR35176:SF11">
    <property type="entry name" value="PYRIDOXAMINE 5'-PHOSPHATE OXIDASE FAMILY PROTEIN"/>
    <property type="match status" value="1"/>
</dbReference>
<dbReference type="OrthoDB" id="5738083at2"/>
<dbReference type="SUPFAM" id="SSF50475">
    <property type="entry name" value="FMN-binding split barrel"/>
    <property type="match status" value="1"/>
</dbReference>
<dbReference type="Proteomes" id="UP000249340">
    <property type="component" value="Chromosome"/>
</dbReference>
<reference evidence="3" key="1">
    <citation type="submission" date="2018-07" db="EMBL/GenBank/DDBJ databases">
        <title>Streptacidiphilus bronchialis DSM 106435 chromosome.</title>
        <authorList>
            <person name="Batra D."/>
            <person name="Gulvik C.A."/>
        </authorList>
    </citation>
    <scope>NUCLEOTIDE SEQUENCE [LARGE SCALE GENOMIC DNA]</scope>
    <source>
        <strain evidence="3">DSM 106435</strain>
    </source>
</reference>
<protein>
    <submittedName>
        <fullName evidence="2">PPOX class F420-dependent oxidoreductase</fullName>
        <ecNumber evidence="2">1.-.-.-</ecNumber>
    </submittedName>
</protein>
<proteinExistence type="predicted"/>
<dbReference type="InterPro" id="IPR052019">
    <property type="entry name" value="F420H2_bilvrd_red/Heme_oxyg"/>
</dbReference>
<name>A0A345SSL7_9ACTN</name>
<organism evidence="2 3">
    <name type="scientific">Peterkaempfera bronchialis</name>
    <dbReference type="NCBI Taxonomy" id="2126346"/>
    <lineage>
        <taxon>Bacteria</taxon>
        <taxon>Bacillati</taxon>
        <taxon>Actinomycetota</taxon>
        <taxon>Actinomycetes</taxon>
        <taxon>Kitasatosporales</taxon>
        <taxon>Streptomycetaceae</taxon>
        <taxon>Peterkaempfera</taxon>
    </lineage>
</organism>
<accession>A0A345SSL7</accession>
<dbReference type="GO" id="GO:0016627">
    <property type="term" value="F:oxidoreductase activity, acting on the CH-CH group of donors"/>
    <property type="evidence" value="ECO:0007669"/>
    <property type="project" value="TreeGrafter"/>
</dbReference>
<keyword evidence="1 2" id="KW-0560">Oxidoreductase</keyword>
<dbReference type="AlphaFoldDB" id="A0A345SSL7"/>
<dbReference type="Gene3D" id="2.30.110.10">
    <property type="entry name" value="Electron Transport, Fmn-binding Protein, Chain A"/>
    <property type="match status" value="1"/>
</dbReference>
<sequence length="141" mass="14934">MANDGTTGGTGSTLDRLSAGSYLLVTTYRRDGSAVPTPVWVVRDGDALGVWTVADSGKVKRIRNRADVQVAPCDVRGGRKGDDVPGTAELLDPAATEHYRALLARKYGLLGRLTLLGSRLRRGRQGTVGIRITLREGSASG</sequence>
<dbReference type="EMBL" id="CP031264">
    <property type="protein sequence ID" value="AXI76722.1"/>
    <property type="molecule type" value="Genomic_DNA"/>
</dbReference>
<evidence type="ECO:0000313" key="2">
    <source>
        <dbReference type="EMBL" id="AXI76722.1"/>
    </source>
</evidence>